<reference evidence="1" key="1">
    <citation type="journal article" date="2021" name="Proc. Natl. Acad. Sci. U.S.A.">
        <title>A Catalog of Tens of Thousands of Viruses from Human Metagenomes Reveals Hidden Associations with Chronic Diseases.</title>
        <authorList>
            <person name="Tisza M.J."/>
            <person name="Buck C.B."/>
        </authorList>
    </citation>
    <scope>NUCLEOTIDE SEQUENCE</scope>
    <source>
        <strain evidence="1">Ct5Xl4</strain>
    </source>
</reference>
<protein>
    <submittedName>
        <fullName evidence="1">Uncharacterized protein</fullName>
    </submittedName>
</protein>
<accession>A0A8S5M1W3</accession>
<sequence length="29" mass="3352">MKRMSLRPEFFPLVLRGFTAIEGGRCPNQ</sequence>
<evidence type="ECO:0000313" key="1">
    <source>
        <dbReference type="EMBL" id="DAD76174.1"/>
    </source>
</evidence>
<name>A0A8S5M1W3_9CAUD</name>
<proteinExistence type="predicted"/>
<organism evidence="1">
    <name type="scientific">Myoviridae sp. ct5Xl4</name>
    <dbReference type="NCBI Taxonomy" id="2826613"/>
    <lineage>
        <taxon>Viruses</taxon>
        <taxon>Duplodnaviria</taxon>
        <taxon>Heunggongvirae</taxon>
        <taxon>Uroviricota</taxon>
        <taxon>Caudoviricetes</taxon>
    </lineage>
</organism>
<dbReference type="EMBL" id="BK014796">
    <property type="protein sequence ID" value="DAD76174.1"/>
    <property type="molecule type" value="Genomic_DNA"/>
</dbReference>